<evidence type="ECO:0000256" key="16">
    <source>
        <dbReference type="SAM" id="SignalP"/>
    </source>
</evidence>
<evidence type="ECO:0000256" key="4">
    <source>
        <dbReference type="ARBA" id="ARBA00022723"/>
    </source>
</evidence>
<keyword evidence="3" id="KW-0964">Secreted</keyword>
<keyword evidence="5 16" id="KW-0732">Signal</keyword>
<keyword evidence="6" id="KW-0136">Cellulose degradation</keyword>
<reference evidence="18 19" key="1">
    <citation type="journal article" date="2018" name="Nat. Ecol. Evol.">
        <title>Pezizomycetes genomes reveal the molecular basis of ectomycorrhizal truffle lifestyle.</title>
        <authorList>
            <person name="Murat C."/>
            <person name="Payen T."/>
            <person name="Noel B."/>
            <person name="Kuo A."/>
            <person name="Morin E."/>
            <person name="Chen J."/>
            <person name="Kohler A."/>
            <person name="Krizsan K."/>
            <person name="Balestrini R."/>
            <person name="Da Silva C."/>
            <person name="Montanini B."/>
            <person name="Hainaut M."/>
            <person name="Levati E."/>
            <person name="Barry K.W."/>
            <person name="Belfiori B."/>
            <person name="Cichocki N."/>
            <person name="Clum A."/>
            <person name="Dockter R.B."/>
            <person name="Fauchery L."/>
            <person name="Guy J."/>
            <person name="Iotti M."/>
            <person name="Le Tacon F."/>
            <person name="Lindquist E.A."/>
            <person name="Lipzen A."/>
            <person name="Malagnac F."/>
            <person name="Mello A."/>
            <person name="Molinier V."/>
            <person name="Miyauchi S."/>
            <person name="Poulain J."/>
            <person name="Riccioni C."/>
            <person name="Rubini A."/>
            <person name="Sitrit Y."/>
            <person name="Splivallo R."/>
            <person name="Traeger S."/>
            <person name="Wang M."/>
            <person name="Zifcakova L."/>
            <person name="Wipf D."/>
            <person name="Zambonelli A."/>
            <person name="Paolocci F."/>
            <person name="Nowrousian M."/>
            <person name="Ottonello S."/>
            <person name="Baldrian P."/>
            <person name="Spatafora J.W."/>
            <person name="Henrissat B."/>
            <person name="Nagy L.G."/>
            <person name="Aury J.M."/>
            <person name="Wincker P."/>
            <person name="Grigoriev I.V."/>
            <person name="Bonfante P."/>
            <person name="Martin F.M."/>
        </authorList>
    </citation>
    <scope>NUCLEOTIDE SEQUENCE [LARGE SCALE GENOMIC DNA]</scope>
    <source>
        <strain evidence="18 19">RN42</strain>
    </source>
</reference>
<feature type="signal peptide" evidence="16">
    <location>
        <begin position="1"/>
        <end position="20"/>
    </location>
</feature>
<protein>
    <recommendedName>
        <fullName evidence="15">lytic cellulose monooxygenase (C4-dehydrogenating)</fullName>
        <ecNumber evidence="15">1.14.99.56</ecNumber>
    </recommendedName>
</protein>
<evidence type="ECO:0000256" key="11">
    <source>
        <dbReference type="ARBA" id="ARBA00023277"/>
    </source>
</evidence>
<evidence type="ECO:0000256" key="6">
    <source>
        <dbReference type="ARBA" id="ARBA00023001"/>
    </source>
</evidence>
<evidence type="ECO:0000256" key="12">
    <source>
        <dbReference type="ARBA" id="ARBA00023326"/>
    </source>
</evidence>
<keyword evidence="4" id="KW-0479">Metal-binding</keyword>
<evidence type="ECO:0000256" key="5">
    <source>
        <dbReference type="ARBA" id="ARBA00022729"/>
    </source>
</evidence>
<dbReference type="EC" id="1.14.99.56" evidence="15"/>
<dbReference type="InterPro" id="IPR049892">
    <property type="entry name" value="AA9"/>
</dbReference>
<dbReference type="PANTHER" id="PTHR33353:SF10">
    <property type="entry name" value="ENDO-BETA-1,4-GLUCANASE D"/>
    <property type="match status" value="1"/>
</dbReference>
<dbReference type="InterPro" id="IPR005103">
    <property type="entry name" value="AA9_LPMO"/>
</dbReference>
<keyword evidence="10" id="KW-1015">Disulfide bond</keyword>
<dbReference type="Pfam" id="PF03443">
    <property type="entry name" value="AA9"/>
    <property type="match status" value="1"/>
</dbReference>
<dbReference type="GO" id="GO:0030245">
    <property type="term" value="P:cellulose catabolic process"/>
    <property type="evidence" value="ECO:0007669"/>
    <property type="project" value="UniProtKB-KW"/>
</dbReference>
<evidence type="ECO:0000256" key="15">
    <source>
        <dbReference type="ARBA" id="ARBA00047174"/>
    </source>
</evidence>
<keyword evidence="8" id="KW-0186">Copper</keyword>
<dbReference type="Proteomes" id="UP000275078">
    <property type="component" value="Unassembled WGS sequence"/>
</dbReference>
<dbReference type="OrthoDB" id="3496539at2759"/>
<dbReference type="EMBL" id="ML119648">
    <property type="protein sequence ID" value="RPA86794.1"/>
    <property type="molecule type" value="Genomic_DNA"/>
</dbReference>
<keyword evidence="12" id="KW-0624">Polysaccharide degradation</keyword>
<evidence type="ECO:0000256" key="3">
    <source>
        <dbReference type="ARBA" id="ARBA00022525"/>
    </source>
</evidence>
<evidence type="ECO:0000256" key="8">
    <source>
        <dbReference type="ARBA" id="ARBA00023008"/>
    </source>
</evidence>
<evidence type="ECO:0000313" key="18">
    <source>
        <dbReference type="EMBL" id="RPA86794.1"/>
    </source>
</evidence>
<organism evidence="18 19">
    <name type="scientific">Ascobolus immersus RN42</name>
    <dbReference type="NCBI Taxonomy" id="1160509"/>
    <lineage>
        <taxon>Eukaryota</taxon>
        <taxon>Fungi</taxon>
        <taxon>Dikarya</taxon>
        <taxon>Ascomycota</taxon>
        <taxon>Pezizomycotina</taxon>
        <taxon>Pezizomycetes</taxon>
        <taxon>Pezizales</taxon>
        <taxon>Ascobolaceae</taxon>
        <taxon>Ascobolus</taxon>
    </lineage>
</organism>
<proteinExistence type="inferred from homology"/>
<keyword evidence="19" id="KW-1185">Reference proteome</keyword>
<feature type="chain" id="PRO_5017965286" description="lytic cellulose monooxygenase (C4-dehydrogenating)" evidence="16">
    <location>
        <begin position="21"/>
        <end position="235"/>
    </location>
</feature>
<keyword evidence="11" id="KW-0119">Carbohydrate metabolism</keyword>
<gene>
    <name evidence="18" type="ORF">BJ508DRAFT_316910</name>
</gene>
<accession>A0A3N4IYP8</accession>
<comment type="catalytic activity">
    <reaction evidence="14">
        <text>[(1-&gt;4)-beta-D-glucosyl]n+m + reduced acceptor + O2 = 4-dehydro-beta-D-glucosyl-[(1-&gt;4)-beta-D-glucosyl]n-1 + [(1-&gt;4)-beta-D-glucosyl]m + acceptor + H2O.</text>
        <dbReference type="EC" id="1.14.99.56"/>
    </reaction>
</comment>
<dbReference type="GO" id="GO:0046872">
    <property type="term" value="F:metal ion binding"/>
    <property type="evidence" value="ECO:0007669"/>
    <property type="project" value="UniProtKB-KW"/>
</dbReference>
<comment type="subcellular location">
    <subcellularLocation>
        <location evidence="2">Secreted</location>
    </subcellularLocation>
</comment>
<keyword evidence="7" id="KW-0560">Oxidoreductase</keyword>
<evidence type="ECO:0000256" key="13">
    <source>
        <dbReference type="ARBA" id="ARBA00044502"/>
    </source>
</evidence>
<dbReference type="Gene3D" id="2.70.50.70">
    <property type="match status" value="1"/>
</dbReference>
<dbReference type="PANTHER" id="PTHR33353">
    <property type="entry name" value="PUTATIVE (AFU_ORTHOLOGUE AFUA_1G12560)-RELATED"/>
    <property type="match status" value="1"/>
</dbReference>
<evidence type="ECO:0000256" key="10">
    <source>
        <dbReference type="ARBA" id="ARBA00023157"/>
    </source>
</evidence>
<comment type="cofactor">
    <cofactor evidence="1">
        <name>Cu(2+)</name>
        <dbReference type="ChEBI" id="CHEBI:29036"/>
    </cofactor>
</comment>
<name>A0A3N4IYP8_ASCIM</name>
<evidence type="ECO:0000259" key="17">
    <source>
        <dbReference type="Pfam" id="PF03443"/>
    </source>
</evidence>
<feature type="domain" description="Auxiliary Activity family 9 catalytic" evidence="17">
    <location>
        <begin position="21"/>
        <end position="219"/>
    </location>
</feature>
<evidence type="ECO:0000256" key="9">
    <source>
        <dbReference type="ARBA" id="ARBA00023033"/>
    </source>
</evidence>
<evidence type="ECO:0000256" key="1">
    <source>
        <dbReference type="ARBA" id="ARBA00001973"/>
    </source>
</evidence>
<sequence length="235" mass="26006">MKITSVLGLGALLTASPAFAHYRFYKLIANGQVHDEFKYIRPFEAPYYNGPTQDVYSTDIRCHMKARPAADIITVSAGSDIGFQVDGAIVHPGPFTAYLARAPANESLTSWDGDGDWFKIWEQGALESSPEKVVWDEGINTKWMFKIPKNVPSGKYLLRFEHIALHGAWAKAEAQFYISCAQLDIVNGSKEGEVSPGPTIKFPGGYTDEDPGIFINIFWPVPHNYPIPGPAVWGQ</sequence>
<evidence type="ECO:0000256" key="2">
    <source>
        <dbReference type="ARBA" id="ARBA00004613"/>
    </source>
</evidence>
<dbReference type="STRING" id="1160509.A0A3N4IYP8"/>
<comment type="similarity">
    <text evidence="13">Belongs to the polysaccharide monooxygenase AA9 family.</text>
</comment>
<dbReference type="GO" id="GO:0005576">
    <property type="term" value="C:extracellular region"/>
    <property type="evidence" value="ECO:0007669"/>
    <property type="project" value="UniProtKB-SubCell"/>
</dbReference>
<evidence type="ECO:0000313" key="19">
    <source>
        <dbReference type="Proteomes" id="UP000275078"/>
    </source>
</evidence>
<dbReference type="CDD" id="cd21175">
    <property type="entry name" value="LPMO_AA9"/>
    <property type="match status" value="1"/>
</dbReference>
<dbReference type="GO" id="GO:0004497">
    <property type="term" value="F:monooxygenase activity"/>
    <property type="evidence" value="ECO:0007669"/>
    <property type="project" value="UniProtKB-KW"/>
</dbReference>
<keyword evidence="9" id="KW-0503">Monooxygenase</keyword>
<evidence type="ECO:0000256" key="7">
    <source>
        <dbReference type="ARBA" id="ARBA00023002"/>
    </source>
</evidence>
<dbReference type="AlphaFoldDB" id="A0A3N4IYP8"/>
<evidence type="ECO:0000256" key="14">
    <source>
        <dbReference type="ARBA" id="ARBA00045077"/>
    </source>
</evidence>